<dbReference type="Gene3D" id="2.60.40.10">
    <property type="entry name" value="Immunoglobulins"/>
    <property type="match status" value="3"/>
</dbReference>
<dbReference type="InterPro" id="IPR003598">
    <property type="entry name" value="Ig_sub2"/>
</dbReference>
<gene>
    <name evidence="7" type="ORF">MAR_033595</name>
</gene>
<evidence type="ECO:0000256" key="3">
    <source>
        <dbReference type="ARBA" id="ARBA00023157"/>
    </source>
</evidence>
<keyword evidence="8" id="KW-1185">Reference proteome</keyword>
<dbReference type="InterPro" id="IPR007110">
    <property type="entry name" value="Ig-like_dom"/>
</dbReference>
<evidence type="ECO:0000259" key="6">
    <source>
        <dbReference type="PROSITE" id="PS50835"/>
    </source>
</evidence>
<dbReference type="SMART" id="SM00408">
    <property type="entry name" value="IGc2"/>
    <property type="match status" value="1"/>
</dbReference>
<name>A0ABY7G9E3_MYAAR</name>
<dbReference type="InterPro" id="IPR013783">
    <property type="entry name" value="Ig-like_fold"/>
</dbReference>
<organism evidence="7 8">
    <name type="scientific">Mya arenaria</name>
    <name type="common">Soft-shell clam</name>
    <dbReference type="NCBI Taxonomy" id="6604"/>
    <lineage>
        <taxon>Eukaryota</taxon>
        <taxon>Metazoa</taxon>
        <taxon>Spiralia</taxon>
        <taxon>Lophotrochozoa</taxon>
        <taxon>Mollusca</taxon>
        <taxon>Bivalvia</taxon>
        <taxon>Autobranchia</taxon>
        <taxon>Heteroconchia</taxon>
        <taxon>Euheterodonta</taxon>
        <taxon>Imparidentia</taxon>
        <taxon>Neoheterodontei</taxon>
        <taxon>Myida</taxon>
        <taxon>Myoidea</taxon>
        <taxon>Myidae</taxon>
        <taxon>Mya</taxon>
    </lineage>
</organism>
<keyword evidence="3" id="KW-1015">Disulfide bond</keyword>
<sequence>MVLFSLVDIISVTLTPKTDPISVIENVPQRFRCVTSLCRPAASILWFLGSTPLTAGTESNTSNDVTTSTLEYIPQKNHQNMQIFCRGENGDAPSEPVCKLGGLALSSAVAVREFGEFRLDCSSDGNPSPSYSWTHPGDGPSTPLVMSSIHRTHDGIFRIIASSHLIPSNQQAVNLTKKTNVNVDVQCTDPPDPPSCKVRRTTILSNIVSAIRGHTITISCSCDSNPPSRYSWSVTGVSASTSGQRLHLLVQNATTITFTMENSMMFTNGSTEQGRHPPDPPSCKFGRTAISSNIVSAIRGHTISINCSCDSNPPSRYSWSVTGVSTPTSGQSLHLLVQNATTITFTMENSMMYTNGSTEQGRLPPVVKPLTNVMVLERGSVSVACHVTAGVPNKTEFKWVRMSDMTPISMEQTLNIANIDRKQAGNYTCIASNLMRPTGCDATVGNSSNTINIDVQC</sequence>
<dbReference type="EMBL" id="CP111028">
    <property type="protein sequence ID" value="WAR31053.1"/>
    <property type="molecule type" value="Genomic_DNA"/>
</dbReference>
<dbReference type="InterPro" id="IPR036179">
    <property type="entry name" value="Ig-like_dom_sf"/>
</dbReference>
<evidence type="ECO:0000313" key="8">
    <source>
        <dbReference type="Proteomes" id="UP001164746"/>
    </source>
</evidence>
<dbReference type="InterPro" id="IPR013162">
    <property type="entry name" value="CD80_C2-set"/>
</dbReference>
<evidence type="ECO:0000256" key="2">
    <source>
        <dbReference type="ARBA" id="ARBA00023136"/>
    </source>
</evidence>
<reference evidence="7" key="1">
    <citation type="submission" date="2022-11" db="EMBL/GenBank/DDBJ databases">
        <title>Centuries of genome instability and evolution in soft-shell clam transmissible cancer (bioRxiv).</title>
        <authorList>
            <person name="Hart S.F.M."/>
            <person name="Yonemitsu M.A."/>
            <person name="Giersch R.M."/>
            <person name="Beal B.F."/>
            <person name="Arriagada G."/>
            <person name="Davis B.W."/>
            <person name="Ostrander E.A."/>
            <person name="Goff S.P."/>
            <person name="Metzger M.J."/>
        </authorList>
    </citation>
    <scope>NUCLEOTIDE SEQUENCE</scope>
    <source>
        <strain evidence="7">MELC-2E11</strain>
        <tissue evidence="7">Siphon/mantle</tissue>
    </source>
</reference>
<proteinExistence type="predicted"/>
<protein>
    <submittedName>
        <fullName evidence="7">HMCN2-like protein</fullName>
    </submittedName>
</protein>
<keyword evidence="2" id="KW-0472">Membrane</keyword>
<dbReference type="PROSITE" id="PS50835">
    <property type="entry name" value="IG_LIKE"/>
    <property type="match status" value="1"/>
</dbReference>
<dbReference type="Proteomes" id="UP001164746">
    <property type="component" value="Chromosome 17"/>
</dbReference>
<keyword evidence="5" id="KW-0393">Immunoglobulin domain</keyword>
<dbReference type="InterPro" id="IPR003599">
    <property type="entry name" value="Ig_sub"/>
</dbReference>
<dbReference type="PANTHER" id="PTHR11640:SF31">
    <property type="entry name" value="IRREGULAR CHIASM C-ROUGHEST PROTEIN-RELATED"/>
    <property type="match status" value="1"/>
</dbReference>
<dbReference type="SMART" id="SM00409">
    <property type="entry name" value="IG"/>
    <property type="match status" value="2"/>
</dbReference>
<dbReference type="SUPFAM" id="SSF48726">
    <property type="entry name" value="Immunoglobulin"/>
    <property type="match status" value="4"/>
</dbReference>
<keyword evidence="4" id="KW-0325">Glycoprotein</keyword>
<evidence type="ECO:0000313" key="7">
    <source>
        <dbReference type="EMBL" id="WAR31053.1"/>
    </source>
</evidence>
<feature type="domain" description="Ig-like" evidence="6">
    <location>
        <begin position="364"/>
        <end position="452"/>
    </location>
</feature>
<accession>A0ABY7G9E3</accession>
<dbReference type="InterPro" id="IPR051275">
    <property type="entry name" value="Cell_adhesion_signaling"/>
</dbReference>
<evidence type="ECO:0000256" key="4">
    <source>
        <dbReference type="ARBA" id="ARBA00023180"/>
    </source>
</evidence>
<dbReference type="PANTHER" id="PTHR11640">
    <property type="entry name" value="NEPHRIN"/>
    <property type="match status" value="1"/>
</dbReference>
<comment type="subcellular location">
    <subcellularLocation>
        <location evidence="1">Membrane</location>
        <topology evidence="1">Single-pass type I membrane protein</topology>
    </subcellularLocation>
</comment>
<evidence type="ECO:0000256" key="1">
    <source>
        <dbReference type="ARBA" id="ARBA00004479"/>
    </source>
</evidence>
<dbReference type="Pfam" id="PF08205">
    <property type="entry name" value="C2-set_2"/>
    <property type="match status" value="1"/>
</dbReference>
<evidence type="ECO:0000256" key="5">
    <source>
        <dbReference type="ARBA" id="ARBA00023319"/>
    </source>
</evidence>
<dbReference type="Pfam" id="PF13927">
    <property type="entry name" value="Ig_3"/>
    <property type="match status" value="1"/>
</dbReference>